<protein>
    <submittedName>
        <fullName evidence="9">Unnamed protein product</fullName>
    </submittedName>
</protein>
<keyword evidence="7" id="KW-0143">Chaperone</keyword>
<dbReference type="PANTHER" id="PTHR24075:SF5">
    <property type="entry name" value="U5 SMALL NUCLEAR RIBONUCLEOPROTEIN 200 KDA HELICASE"/>
    <property type="match status" value="1"/>
</dbReference>
<keyword evidence="4" id="KW-0256">Endoplasmic reticulum</keyword>
<keyword evidence="3" id="KW-0812">Transmembrane</keyword>
<dbReference type="Gene3D" id="1.10.150.20">
    <property type="entry name" value="5' to 3' exonuclease, C-terminal subdomain"/>
    <property type="match status" value="1"/>
</dbReference>
<evidence type="ECO:0000256" key="6">
    <source>
        <dbReference type="ARBA" id="ARBA00023136"/>
    </source>
</evidence>
<sequence>MNISEDEDAGQIDEKTEEDEPEIIALNGSRIAAYYGVSFITIQGFIESITSKTRMKKLLEILSSAYELEAIPIRNHEDLLLSRIYNGLPVKFSSRANFESPAFKCFVLLQAHFSRLNLPPDLNNDLKFILSKIMNLVYAMVDVISSEGLLNVIDAMDLSQMIVQGMWSSESPLKQIPYFDEDVLSKCDELKLETVYDFIAVDDKESIIEDLTEKQQNKAADFVNNYPNLELSYNLNLDDPIVVNEPKDIVINIERDEELDSPYVTSVSFPFNKSENWWIIVGDQNAKQLYAIKKLTITKLSQQVKLSFTVPDAGVHDITVWCICDSYIDADKQIVIKEVNVASGSESH</sequence>
<evidence type="ECO:0000313" key="9">
    <source>
        <dbReference type="EMBL" id="GMG52626.1"/>
    </source>
</evidence>
<dbReference type="SMART" id="SM00973">
    <property type="entry name" value="Sec63"/>
    <property type="match status" value="1"/>
</dbReference>
<evidence type="ECO:0000259" key="8">
    <source>
        <dbReference type="SMART" id="SM00973"/>
    </source>
</evidence>
<dbReference type="InterPro" id="IPR035892">
    <property type="entry name" value="C2_domain_sf"/>
</dbReference>
<dbReference type="GO" id="GO:0005783">
    <property type="term" value="C:endoplasmic reticulum"/>
    <property type="evidence" value="ECO:0007669"/>
    <property type="project" value="UniProtKB-SubCell"/>
</dbReference>
<dbReference type="SUPFAM" id="SSF81296">
    <property type="entry name" value="E set domains"/>
    <property type="match status" value="1"/>
</dbReference>
<evidence type="ECO:0000256" key="2">
    <source>
        <dbReference type="ARBA" id="ARBA00004240"/>
    </source>
</evidence>
<name>A0A9W7DIS9_AMBMO</name>
<feature type="domain" description="SEC63" evidence="8">
    <location>
        <begin position="25"/>
        <end position="338"/>
    </location>
</feature>
<dbReference type="Gene3D" id="1.10.3380.10">
    <property type="entry name" value="Sec63 N-terminal domain-like domain"/>
    <property type="match status" value="1"/>
</dbReference>
<evidence type="ECO:0000313" key="10">
    <source>
        <dbReference type="Proteomes" id="UP001165063"/>
    </source>
</evidence>
<dbReference type="FunFam" id="1.10.3380.10:FF:000002">
    <property type="entry name" value="Activating signal cointegrator 1 complex subunit 3"/>
    <property type="match status" value="1"/>
</dbReference>
<keyword evidence="6" id="KW-0472">Membrane</keyword>
<reference evidence="9" key="1">
    <citation type="submission" date="2023-04" db="EMBL/GenBank/DDBJ databases">
        <title>Ambrosiozyma monospora NBRC 1965.</title>
        <authorList>
            <person name="Ichikawa N."/>
            <person name="Sato H."/>
            <person name="Tonouchi N."/>
        </authorList>
    </citation>
    <scope>NUCLEOTIDE SEQUENCE</scope>
    <source>
        <strain evidence="9">NBRC 1965</strain>
    </source>
</reference>
<dbReference type="PANTHER" id="PTHR24075">
    <property type="entry name" value="SEC63 DOMAIN-CONTAINING"/>
    <property type="match status" value="1"/>
</dbReference>
<dbReference type="GO" id="GO:0016020">
    <property type="term" value="C:membrane"/>
    <property type="evidence" value="ECO:0007669"/>
    <property type="project" value="UniProtKB-SubCell"/>
</dbReference>
<dbReference type="AlphaFoldDB" id="A0A9W7DIS9"/>
<evidence type="ECO:0000256" key="7">
    <source>
        <dbReference type="ARBA" id="ARBA00023186"/>
    </source>
</evidence>
<evidence type="ECO:0000256" key="4">
    <source>
        <dbReference type="ARBA" id="ARBA00022824"/>
    </source>
</evidence>
<dbReference type="Gene3D" id="2.60.40.150">
    <property type="entry name" value="C2 domain"/>
    <property type="match status" value="1"/>
</dbReference>
<keyword evidence="10" id="KW-1185">Reference proteome</keyword>
<dbReference type="GO" id="GO:0003723">
    <property type="term" value="F:RNA binding"/>
    <property type="evidence" value="ECO:0007669"/>
    <property type="project" value="TreeGrafter"/>
</dbReference>
<dbReference type="SUPFAM" id="SSF158702">
    <property type="entry name" value="Sec63 N-terminal domain-like"/>
    <property type="match status" value="1"/>
</dbReference>
<dbReference type="InterPro" id="IPR004179">
    <property type="entry name" value="Sec63-dom"/>
</dbReference>
<dbReference type="GO" id="GO:0005681">
    <property type="term" value="C:spliceosomal complex"/>
    <property type="evidence" value="ECO:0007669"/>
    <property type="project" value="TreeGrafter"/>
</dbReference>
<gene>
    <name evidence="9" type="ORF">Amon01_000734400</name>
</gene>
<dbReference type="Pfam" id="PF02889">
    <property type="entry name" value="Sec63"/>
    <property type="match status" value="1"/>
</dbReference>
<accession>A0A9W7DIS9</accession>
<comment type="caution">
    <text evidence="9">The sequence shown here is derived from an EMBL/GenBank/DDBJ whole genome shotgun (WGS) entry which is preliminary data.</text>
</comment>
<dbReference type="OrthoDB" id="5575at2759"/>
<proteinExistence type="predicted"/>
<organism evidence="9 10">
    <name type="scientific">Ambrosiozyma monospora</name>
    <name type="common">Yeast</name>
    <name type="synonym">Endomycopsis monosporus</name>
    <dbReference type="NCBI Taxonomy" id="43982"/>
    <lineage>
        <taxon>Eukaryota</taxon>
        <taxon>Fungi</taxon>
        <taxon>Dikarya</taxon>
        <taxon>Ascomycota</taxon>
        <taxon>Saccharomycotina</taxon>
        <taxon>Pichiomycetes</taxon>
        <taxon>Pichiales</taxon>
        <taxon>Pichiaceae</taxon>
        <taxon>Ambrosiozyma</taxon>
    </lineage>
</organism>
<evidence type="ECO:0000256" key="3">
    <source>
        <dbReference type="ARBA" id="ARBA00022692"/>
    </source>
</evidence>
<keyword evidence="5" id="KW-1133">Transmembrane helix</keyword>
<comment type="subcellular location">
    <subcellularLocation>
        <location evidence="2">Endoplasmic reticulum</location>
    </subcellularLocation>
    <subcellularLocation>
        <location evidence="1">Membrane</location>
        <topology evidence="1">Multi-pass membrane protein</topology>
    </subcellularLocation>
</comment>
<evidence type="ECO:0000256" key="1">
    <source>
        <dbReference type="ARBA" id="ARBA00004141"/>
    </source>
</evidence>
<dbReference type="GO" id="GO:0000388">
    <property type="term" value="P:spliceosome conformational change to release U4 (or U4atac) and U1 (or U11)"/>
    <property type="evidence" value="ECO:0007669"/>
    <property type="project" value="TreeGrafter"/>
</dbReference>
<dbReference type="GO" id="GO:0003724">
    <property type="term" value="F:RNA helicase activity"/>
    <property type="evidence" value="ECO:0007669"/>
    <property type="project" value="TreeGrafter"/>
</dbReference>
<evidence type="ECO:0000256" key="5">
    <source>
        <dbReference type="ARBA" id="ARBA00022989"/>
    </source>
</evidence>
<dbReference type="Proteomes" id="UP001165063">
    <property type="component" value="Unassembled WGS sequence"/>
</dbReference>
<dbReference type="InterPro" id="IPR014756">
    <property type="entry name" value="Ig_E-set"/>
</dbReference>
<dbReference type="EMBL" id="BSXU01005333">
    <property type="protein sequence ID" value="GMG52626.1"/>
    <property type="molecule type" value="Genomic_DNA"/>
</dbReference>